<dbReference type="EMBL" id="FMYP01000037">
    <property type="protein sequence ID" value="SDC57132.1"/>
    <property type="molecule type" value="Genomic_DNA"/>
</dbReference>
<reference evidence="2 3" key="1">
    <citation type="submission" date="2016-09" db="EMBL/GenBank/DDBJ databases">
        <authorList>
            <person name="Capua I."/>
            <person name="De Benedictis P."/>
            <person name="Joannis T."/>
            <person name="Lombin L.H."/>
            <person name="Cattoli G."/>
        </authorList>
    </citation>
    <scope>NUCLEOTIDE SEQUENCE [LARGE SCALE GENOMIC DNA]</scope>
    <source>
        <strain evidence="2 3">A7P-90m</strain>
    </source>
</reference>
<dbReference type="Gene3D" id="3.30.1920.20">
    <property type="match status" value="2"/>
</dbReference>
<keyword evidence="3" id="KW-1185">Reference proteome</keyword>
<organism evidence="2 3">
    <name type="scientific">Williamwhitmania taraxaci</name>
    <dbReference type="NCBI Taxonomy" id="1640674"/>
    <lineage>
        <taxon>Bacteria</taxon>
        <taxon>Pseudomonadati</taxon>
        <taxon>Bacteroidota</taxon>
        <taxon>Bacteroidia</taxon>
        <taxon>Bacteroidales</taxon>
        <taxon>Williamwhitmaniaceae</taxon>
        <taxon>Williamwhitmania</taxon>
    </lineage>
</organism>
<sequence length="551" mass="60479">MRHYILAFSFFILGAFAAFGQRTATDTTKKVIFKKNAEVRFYMGTKGDGSDAVPLFVNLKSPVRLTSSGKYTMTHLDLKLGKKIPFEVYADGQAPQTGFGIVEVDKGKDNIHHVKPPCIITFSASDDLSGLESIFVSLDGAPYFECIDTIALTEEKLHIVRFFSIDKVGNREKTSEIKVLVDGTPPVSNLEIRGDRSDNTISARSSVALLATDNHSVKKTVYKIDDGQEFRYGMPLKASTFAEGEHTISYFSEDFSGNREEPKEFTFFVDKSAPIVFVEIVGNSYVLNGKSYSSGRSQLQITAVDNKAGVNNIFYTINGNKAVEYTKPVYLSELIGSLSITAFATDKVNNKTSENNDNQLSNVPSVDISGPSVSHRFVGNKIFRNDTLFISPSTRIFLDGRDTESGLSHIVYRMDGAEEQTFDKPFAVTAEGNHAIAYTGFDNVENINSGKGAFFVDATGPEIACIFGQRPIGKSADGLDIYPSTLTLFLGATDAITGTNRLFYSLNAATKKPYGMPISELKPNQNYVLKVEAFDILGNTTFKEVRFAVGE</sequence>
<dbReference type="OrthoDB" id="1111884at2"/>
<dbReference type="NCBIfam" id="NF047446">
    <property type="entry name" value="barrel_OmpL47"/>
    <property type="match status" value="3"/>
</dbReference>
<evidence type="ECO:0000256" key="1">
    <source>
        <dbReference type="SAM" id="SignalP"/>
    </source>
</evidence>
<feature type="signal peptide" evidence="1">
    <location>
        <begin position="1"/>
        <end position="17"/>
    </location>
</feature>
<gene>
    <name evidence="2" type="ORF">SAMN05216323_103730</name>
</gene>
<dbReference type="Proteomes" id="UP000199452">
    <property type="component" value="Unassembled WGS sequence"/>
</dbReference>
<feature type="chain" id="PRO_5011746581" description="Ig-like domain (Group 3)" evidence="1">
    <location>
        <begin position="18"/>
        <end position="551"/>
    </location>
</feature>
<accession>A0A1G6MNQ9</accession>
<dbReference type="AlphaFoldDB" id="A0A1G6MNQ9"/>
<dbReference type="STRING" id="1640674.SAMN05216323_103730"/>
<evidence type="ECO:0000313" key="3">
    <source>
        <dbReference type="Proteomes" id="UP000199452"/>
    </source>
</evidence>
<dbReference type="InterPro" id="IPR058094">
    <property type="entry name" value="Ig-like_OmpL47-like"/>
</dbReference>
<proteinExistence type="predicted"/>
<protein>
    <recommendedName>
        <fullName evidence="4">Ig-like domain (Group 3)</fullName>
    </recommendedName>
</protein>
<evidence type="ECO:0000313" key="2">
    <source>
        <dbReference type="EMBL" id="SDC57132.1"/>
    </source>
</evidence>
<evidence type="ECO:0008006" key="4">
    <source>
        <dbReference type="Google" id="ProtNLM"/>
    </source>
</evidence>
<name>A0A1G6MNQ9_9BACT</name>
<dbReference type="RefSeq" id="WP_092438768.1">
    <property type="nucleotide sequence ID" value="NZ_FMYP01000037.1"/>
</dbReference>
<keyword evidence="1" id="KW-0732">Signal</keyword>